<keyword evidence="1" id="KW-1133">Transmembrane helix</keyword>
<dbReference type="EMBL" id="BK015650">
    <property type="protein sequence ID" value="DAE18052.1"/>
    <property type="molecule type" value="Genomic_DNA"/>
</dbReference>
<feature type="transmembrane region" description="Helical" evidence="1">
    <location>
        <begin position="21"/>
        <end position="42"/>
    </location>
</feature>
<name>A0A8S5QHP3_9CAUD</name>
<keyword evidence="1" id="KW-0472">Membrane</keyword>
<feature type="transmembrane region" description="Helical" evidence="1">
    <location>
        <begin position="97"/>
        <end position="119"/>
    </location>
</feature>
<protein>
    <submittedName>
        <fullName evidence="2">Uncharacterized protein</fullName>
    </submittedName>
</protein>
<accession>A0A8S5QHP3</accession>
<feature type="transmembrane region" description="Helical" evidence="1">
    <location>
        <begin position="54"/>
        <end position="76"/>
    </location>
</feature>
<sequence length="189" mass="21214">MEKKHSIFGWDSVFKSYTNHDLIKDSIFPLLAAVTITAISYLGEKDMLVELFKVITIGLSVVPVMLSILLAAYAILMSMYWSPICEKMKHNAKGNKLLNGLNSSFAAAIKIICLGVLYLLIMNSIGTVNMPFHIIPPSIINAVLLVISLYFILFSIWIMKDIAISIYNFASFTINTDIKERKDEDKKDS</sequence>
<evidence type="ECO:0000256" key="1">
    <source>
        <dbReference type="SAM" id="Phobius"/>
    </source>
</evidence>
<proteinExistence type="predicted"/>
<reference evidence="2" key="1">
    <citation type="journal article" date="2021" name="Proc. Natl. Acad. Sci. U.S.A.">
        <title>A Catalog of Tens of Thousands of Viruses from Human Metagenomes Reveals Hidden Associations with Chronic Diseases.</title>
        <authorList>
            <person name="Tisza M.J."/>
            <person name="Buck C.B."/>
        </authorList>
    </citation>
    <scope>NUCLEOTIDE SEQUENCE</scope>
    <source>
        <strain evidence="2">CtF6o6</strain>
    </source>
</reference>
<feature type="transmembrane region" description="Helical" evidence="1">
    <location>
        <begin position="139"/>
        <end position="159"/>
    </location>
</feature>
<keyword evidence="1" id="KW-0812">Transmembrane</keyword>
<organism evidence="2">
    <name type="scientific">Siphoviridae sp. ctF6o6</name>
    <dbReference type="NCBI Taxonomy" id="2825402"/>
    <lineage>
        <taxon>Viruses</taxon>
        <taxon>Duplodnaviria</taxon>
        <taxon>Heunggongvirae</taxon>
        <taxon>Uroviricota</taxon>
        <taxon>Caudoviricetes</taxon>
    </lineage>
</organism>
<evidence type="ECO:0000313" key="2">
    <source>
        <dbReference type="EMBL" id="DAE18052.1"/>
    </source>
</evidence>